<organism evidence="1 2">
    <name type="scientific">Trifolium medium</name>
    <dbReference type="NCBI Taxonomy" id="97028"/>
    <lineage>
        <taxon>Eukaryota</taxon>
        <taxon>Viridiplantae</taxon>
        <taxon>Streptophyta</taxon>
        <taxon>Embryophyta</taxon>
        <taxon>Tracheophyta</taxon>
        <taxon>Spermatophyta</taxon>
        <taxon>Magnoliopsida</taxon>
        <taxon>eudicotyledons</taxon>
        <taxon>Gunneridae</taxon>
        <taxon>Pentapetalae</taxon>
        <taxon>rosids</taxon>
        <taxon>fabids</taxon>
        <taxon>Fabales</taxon>
        <taxon>Fabaceae</taxon>
        <taxon>Papilionoideae</taxon>
        <taxon>50 kb inversion clade</taxon>
        <taxon>NPAAA clade</taxon>
        <taxon>Hologalegina</taxon>
        <taxon>IRL clade</taxon>
        <taxon>Trifolieae</taxon>
        <taxon>Trifolium</taxon>
    </lineage>
</organism>
<protein>
    <submittedName>
        <fullName evidence="1">Uncharacterized protein</fullName>
    </submittedName>
</protein>
<comment type="caution">
    <text evidence="1">The sequence shown here is derived from an EMBL/GenBank/DDBJ whole genome shotgun (WGS) entry which is preliminary data.</text>
</comment>
<reference evidence="1 2" key="1">
    <citation type="journal article" date="2018" name="Front. Plant Sci.">
        <title>Red Clover (Trifolium pratense) and Zigzag Clover (T. medium) - A Picture of Genomic Similarities and Differences.</title>
        <authorList>
            <person name="Dluhosova J."/>
            <person name="Istvanek J."/>
            <person name="Nedelnik J."/>
            <person name="Repkova J."/>
        </authorList>
    </citation>
    <scope>NUCLEOTIDE SEQUENCE [LARGE SCALE GENOMIC DNA]</scope>
    <source>
        <strain evidence="2">cv. 10/8</strain>
        <tissue evidence="1">Leaf</tissue>
    </source>
</reference>
<feature type="non-terminal residue" evidence="1">
    <location>
        <position position="1"/>
    </location>
</feature>
<proteinExistence type="predicted"/>
<name>A0A392W321_9FABA</name>
<evidence type="ECO:0000313" key="1">
    <source>
        <dbReference type="EMBL" id="MCI94806.1"/>
    </source>
</evidence>
<dbReference type="AlphaFoldDB" id="A0A392W321"/>
<evidence type="ECO:0000313" key="2">
    <source>
        <dbReference type="Proteomes" id="UP000265520"/>
    </source>
</evidence>
<keyword evidence="2" id="KW-1185">Reference proteome</keyword>
<dbReference type="EMBL" id="LXQA011366945">
    <property type="protein sequence ID" value="MCI94806.1"/>
    <property type="molecule type" value="Genomic_DNA"/>
</dbReference>
<sequence length="56" mass="5906">VHQAGSHFPPKGNSNHDHECWNLPLNRAENWFFGLTPALGAKAVALGAEAVAPGAM</sequence>
<dbReference type="Proteomes" id="UP000265520">
    <property type="component" value="Unassembled WGS sequence"/>
</dbReference>
<accession>A0A392W321</accession>